<accession>A0ABQ9Z9M7</accession>
<keyword evidence="2" id="KW-1185">Reference proteome</keyword>
<organism evidence="1 2">
    <name type="scientific">Daphnia magna</name>
    <dbReference type="NCBI Taxonomy" id="35525"/>
    <lineage>
        <taxon>Eukaryota</taxon>
        <taxon>Metazoa</taxon>
        <taxon>Ecdysozoa</taxon>
        <taxon>Arthropoda</taxon>
        <taxon>Crustacea</taxon>
        <taxon>Branchiopoda</taxon>
        <taxon>Diplostraca</taxon>
        <taxon>Cladocera</taxon>
        <taxon>Anomopoda</taxon>
        <taxon>Daphniidae</taxon>
        <taxon>Daphnia</taxon>
    </lineage>
</organism>
<name>A0ABQ9Z9M7_9CRUS</name>
<proteinExistence type="predicted"/>
<evidence type="ECO:0000313" key="1">
    <source>
        <dbReference type="EMBL" id="KAK4009593.1"/>
    </source>
</evidence>
<evidence type="ECO:0000313" key="2">
    <source>
        <dbReference type="Proteomes" id="UP001234178"/>
    </source>
</evidence>
<sequence>MVSLISTGFFDSLLKIPFPSANGRWFIVYLQKAYLKKDMQIKWMAFIMFTFGSLEKAVLLEATDTKQEILQDEIVNPAVVGTTIEREHSYSKPAIEDPDDTAYLYEDE</sequence>
<gene>
    <name evidence="1" type="ORF">OUZ56_018727</name>
</gene>
<comment type="caution">
    <text evidence="1">The sequence shown here is derived from an EMBL/GenBank/DDBJ whole genome shotgun (WGS) entry which is preliminary data.</text>
</comment>
<reference evidence="1 2" key="1">
    <citation type="journal article" date="2023" name="Nucleic Acids Res.">
        <title>The hologenome of Daphnia magna reveals possible DNA methylation and microbiome-mediated evolution of the host genome.</title>
        <authorList>
            <person name="Chaturvedi A."/>
            <person name="Li X."/>
            <person name="Dhandapani V."/>
            <person name="Marshall H."/>
            <person name="Kissane S."/>
            <person name="Cuenca-Cambronero M."/>
            <person name="Asole G."/>
            <person name="Calvet F."/>
            <person name="Ruiz-Romero M."/>
            <person name="Marangio P."/>
            <person name="Guigo R."/>
            <person name="Rago D."/>
            <person name="Mirbahai L."/>
            <person name="Eastwood N."/>
            <person name="Colbourne J.K."/>
            <person name="Zhou J."/>
            <person name="Mallon E."/>
            <person name="Orsini L."/>
        </authorList>
    </citation>
    <scope>NUCLEOTIDE SEQUENCE [LARGE SCALE GENOMIC DNA]</scope>
    <source>
        <strain evidence="1">LRV0_1</strain>
    </source>
</reference>
<dbReference type="Proteomes" id="UP001234178">
    <property type="component" value="Unassembled WGS sequence"/>
</dbReference>
<dbReference type="EMBL" id="JAOYFB010000003">
    <property type="protein sequence ID" value="KAK4009593.1"/>
    <property type="molecule type" value="Genomic_DNA"/>
</dbReference>
<protein>
    <submittedName>
        <fullName evidence="1">Uncharacterized protein</fullName>
    </submittedName>
</protein>